<feature type="compositionally biased region" description="Polar residues" evidence="1">
    <location>
        <begin position="865"/>
        <end position="884"/>
    </location>
</feature>
<accession>A0A8U0R1Q3</accession>
<dbReference type="CDD" id="cd06763">
    <property type="entry name" value="PDZ7_PDZD2-PDZ4_hPro-IL-16-like"/>
    <property type="match status" value="1"/>
</dbReference>
<feature type="region of interest" description="Disordered" evidence="1">
    <location>
        <begin position="1050"/>
        <end position="1178"/>
    </location>
</feature>
<feature type="region of interest" description="Disordered" evidence="1">
    <location>
        <begin position="1436"/>
        <end position="1466"/>
    </location>
</feature>
<feature type="compositionally biased region" description="Acidic residues" evidence="1">
    <location>
        <begin position="959"/>
        <end position="969"/>
    </location>
</feature>
<feature type="compositionally biased region" description="Basic and acidic residues" evidence="1">
    <location>
        <begin position="217"/>
        <end position="230"/>
    </location>
</feature>
<feature type="region of interest" description="Disordered" evidence="1">
    <location>
        <begin position="909"/>
        <end position="1018"/>
    </location>
</feature>
<feature type="compositionally biased region" description="Acidic residues" evidence="1">
    <location>
        <begin position="936"/>
        <end position="946"/>
    </location>
</feature>
<name>A0A8U0R1Q3_SALNM</name>
<feature type="domain" description="PDZ" evidence="2">
    <location>
        <begin position="235"/>
        <end position="309"/>
    </location>
</feature>
<feature type="region of interest" description="Disordered" evidence="1">
    <location>
        <begin position="181"/>
        <end position="230"/>
    </location>
</feature>
<dbReference type="CTD" id="23037"/>
<feature type="compositionally biased region" description="Low complexity" evidence="1">
    <location>
        <begin position="181"/>
        <end position="208"/>
    </location>
</feature>
<dbReference type="Gene3D" id="2.30.42.10">
    <property type="match status" value="5"/>
</dbReference>
<feature type="domain" description="PDZ" evidence="2">
    <location>
        <begin position="92"/>
        <end position="178"/>
    </location>
</feature>
<feature type="compositionally biased region" description="Basic and acidic residues" evidence="1">
    <location>
        <begin position="338"/>
        <end position="348"/>
    </location>
</feature>
<dbReference type="InterPro" id="IPR036034">
    <property type="entry name" value="PDZ_sf"/>
</dbReference>
<gene>
    <name evidence="4" type="primary">pdzd2</name>
</gene>
<dbReference type="InterPro" id="IPR001478">
    <property type="entry name" value="PDZ"/>
</dbReference>
<feature type="region of interest" description="Disordered" evidence="1">
    <location>
        <begin position="31"/>
        <end position="50"/>
    </location>
</feature>
<dbReference type="PANTHER" id="PTHR11324:SF16">
    <property type="entry name" value="PDZ DOMAIN-CONTAINING PROTEIN 2"/>
    <property type="match status" value="1"/>
</dbReference>
<dbReference type="RefSeq" id="XP_038852576.1">
    <property type="nucleotide sequence ID" value="XM_038996648.1"/>
</dbReference>
<dbReference type="SUPFAM" id="SSF50156">
    <property type="entry name" value="PDZ domain-like"/>
    <property type="match status" value="5"/>
</dbReference>
<feature type="region of interest" description="Disordered" evidence="1">
    <location>
        <begin position="587"/>
        <end position="645"/>
    </location>
</feature>
<dbReference type="CDD" id="cd06759">
    <property type="entry name" value="PDZ3_PDZD2-PDZ1_hPro-IL-16-like"/>
    <property type="match status" value="1"/>
</dbReference>
<feature type="region of interest" description="Disordered" evidence="1">
    <location>
        <begin position="435"/>
        <end position="469"/>
    </location>
</feature>
<dbReference type="PANTHER" id="PTHR11324">
    <property type="entry name" value="IL16-RELATED"/>
    <property type="match status" value="1"/>
</dbReference>
<organism evidence="3 4">
    <name type="scientific">Salvelinus namaycush</name>
    <name type="common">Lake trout</name>
    <name type="synonym">Salmo namaycush</name>
    <dbReference type="NCBI Taxonomy" id="8040"/>
    <lineage>
        <taxon>Eukaryota</taxon>
        <taxon>Metazoa</taxon>
        <taxon>Chordata</taxon>
        <taxon>Craniata</taxon>
        <taxon>Vertebrata</taxon>
        <taxon>Euteleostomi</taxon>
        <taxon>Actinopterygii</taxon>
        <taxon>Neopterygii</taxon>
        <taxon>Teleostei</taxon>
        <taxon>Protacanthopterygii</taxon>
        <taxon>Salmoniformes</taxon>
        <taxon>Salmonidae</taxon>
        <taxon>Salmoninae</taxon>
        <taxon>Salvelinus</taxon>
    </lineage>
</organism>
<dbReference type="CDD" id="cd06762">
    <property type="entry name" value="PDZ6_PDZD2-PDZ3_hPro-IL-16-like"/>
    <property type="match status" value="1"/>
</dbReference>
<keyword evidence="3" id="KW-1185">Reference proteome</keyword>
<evidence type="ECO:0000313" key="3">
    <source>
        <dbReference type="Proteomes" id="UP000808372"/>
    </source>
</evidence>
<dbReference type="FunFam" id="2.30.42.10:FF:000127">
    <property type="entry name" value="Pro-interleukin-16"/>
    <property type="match status" value="1"/>
</dbReference>
<sequence>MNKGETSWFVSGGGSRLESVGEDDELIVENGEAGSDMVEKPTRGGRKHSLPQQLDTVGVRQEYQIVKKSARSLSTFQVESPWRLAQPSIISNIVLMKGQGKGLGFSIVGGQDSARGRMGIFVKTIFPNGAAVADGRLKEGDEILEVNGDSLQGLTHQQAIQTFKQLKKGVVTLTVRTRLRSPSLTPCPTPTLLSRSSSPNSNASGGTPIPSSLNETPEVRKGPPRPGPKDRVVMEVTLSKEPGVGLGIGTCCLTLENSPPAIYIHSLAPGSVAKMDGRLSRGDQVLEVDSVSLRHVALSEAYAILSECGPGPVSLIISRHPNAKVSEQEMDEVITQSTHRDSLSKEGHVSQTLGLPSKSPSPTVKQGSLSSEAELSQYFSQEVTSHSSLSETMAMGSSDDDMLHHRSCNTSIDDTTPTQTHGFKDGSCVVVEDGADVKAPGDPLANRPAEAKQHQPSVGSPGSSSVRSPLLRQRRVICYEDEISDDDDDEDDAVTTTVRRVAGHGTTPVVLADSGTVNATSSVEESEGPLSPLYGISLGSEEGVGEGGSSPTTGPSNLVVRKDLQGPLEPRRSPKLEHKAVTRVKSVMSIEAPPIQPTNQQNQRPKGEESLTSPSSQSLAPQPGVVSSRSLGRPGSNPNPLRKKGEACGELAGVCTIDRVVLRRSEEESFGLDLEIKSSPLKVVITGLRPGGAAERESQGRMCVGDEIISIGDTPVGSSSYRDICELMHNLPVTLRLEVKRPVSAVDRLSSLVMSSGSCDVIQPSILDQSRTSQEANGGSPNPGIPSSSSSAANHNFKPTAPTNHSSDIPVTYIDDVITELGSSDVESALSSKNHKAPSEAQCAETTSCKSALDSKALLEKDKSNVQTPPTRPSQLDFSVLDSGNNGRLLPVGKTFLNNYSRNFSSNLTDEGKNVLSNGVDKPPGASKCHMYNQVDDSDSESEDTVTDNSHGAAGAEPQDTDSDEEEVEICYSEAQRPGTLSQVALTHPTDGPLSPRLSIPISGSGSDGSHNTNESGPFDVVLDSAAYATSDAASQHNKDCSVGLSIKSKNKTQQQQLSPKPARAESPAVLGKASKTSPLQSPKLQAKKVDSPLPTRKAAASSSSLKTGKQLELSRISSRSPTSPKPGDRAQDKCKPKSNPTTTLEAAQSAKLELHPNKEEQVTPATSKEQPEPVPTTQRTFIEVRLSSSSSTLPSSSSSTPVLMRKETVNSKNYSITQMTHIPDITSQVNGSAVETNLRPAAPAPPDSVCNPENVTTNSAVNSIVLESIDVVPLPISNGIINISLGNSRLTDMAVENLKANKSKLKMMERRSFSTDNSAPGDPNPFSVRQRIMSFENLASFDKPALKCIEIQSFAQSYALTATLKPPLNRRLSGYMSGSVSSIDCRSLRRSFSSCVDNFNASSPLTPLSPQLRKSPSSLTLPNFDILTQSCSANEAPLGQTRDKPADGEISKMLPPGGVTLTPQTPPVMRRRQARGNANLSRSRLRELRALSMPDLDKLYTDDFSSNPGTNGTFKTELEINPARSTEALQNQTGCCQLPAEPTGVPPTRDSQSDAGASNWSISLTVLAGSPVEQSKLQTVLASLTSKTDVLALLQEAKALSQVKDDTHFVVFSKEEGSGLGFSIAGGVDLEQKSISVYRVFSKGLAGLEGTIQQGDSVLSINGRSLEGTSHGEALSCLHQARLSTQTLVVLRRGKDSEPQMSPRHHNLYHCTGRSYSPGCRDNGPETARPVVVEMGPDGALRVQLLKTSAGLGFSLEGGKASAHGDRPLNVKRVFKGGAAELSRVVDVGDEVLEVNGSSLQGLMHYDAWNIIKTVSKGPVQLVIRKPRTSV</sequence>
<reference evidence="4" key="1">
    <citation type="submission" date="2025-08" db="UniProtKB">
        <authorList>
            <consortium name="RefSeq"/>
        </authorList>
    </citation>
    <scope>IDENTIFICATION</scope>
    <source>
        <tissue evidence="4">White muscle</tissue>
    </source>
</reference>
<evidence type="ECO:0000256" key="1">
    <source>
        <dbReference type="SAM" id="MobiDB-lite"/>
    </source>
</evidence>
<feature type="domain" description="PDZ" evidence="2">
    <location>
        <begin position="659"/>
        <end position="743"/>
    </location>
</feature>
<feature type="domain" description="PDZ" evidence="2">
    <location>
        <begin position="1610"/>
        <end position="1694"/>
    </location>
</feature>
<feature type="compositionally biased region" description="Polar residues" evidence="1">
    <location>
        <begin position="1075"/>
        <end position="1084"/>
    </location>
</feature>
<feature type="region of interest" description="Disordered" evidence="1">
    <location>
        <begin position="327"/>
        <end position="373"/>
    </location>
</feature>
<feature type="compositionally biased region" description="Polar residues" evidence="1">
    <location>
        <begin position="597"/>
        <end position="630"/>
    </location>
</feature>
<feature type="compositionally biased region" description="Basic and acidic residues" evidence="1">
    <location>
        <begin position="1153"/>
        <end position="1162"/>
    </location>
</feature>
<feature type="compositionally biased region" description="Polar residues" evidence="1">
    <location>
        <begin position="349"/>
        <end position="373"/>
    </location>
</feature>
<dbReference type="CDD" id="cd06760">
    <property type="entry name" value="PDZ4_PDZD2-PDZ2_hPro-IL-16-like"/>
    <property type="match status" value="1"/>
</dbReference>
<dbReference type="PROSITE" id="PS50106">
    <property type="entry name" value="PDZ"/>
    <property type="match status" value="5"/>
</dbReference>
<dbReference type="KEGG" id="snh:120050037"/>
<feature type="compositionally biased region" description="Low complexity" evidence="1">
    <location>
        <begin position="776"/>
        <end position="794"/>
    </location>
</feature>
<feature type="region of interest" description="Disordered" evidence="1">
    <location>
        <begin position="770"/>
        <end position="809"/>
    </location>
</feature>
<proteinExistence type="predicted"/>
<dbReference type="SMART" id="SM00228">
    <property type="entry name" value="PDZ"/>
    <property type="match status" value="5"/>
</dbReference>
<feature type="compositionally biased region" description="Basic and acidic residues" evidence="1">
    <location>
        <begin position="1442"/>
        <end position="1451"/>
    </location>
</feature>
<dbReference type="Proteomes" id="UP000808372">
    <property type="component" value="Chromosome 1"/>
</dbReference>
<evidence type="ECO:0000313" key="4">
    <source>
        <dbReference type="RefSeq" id="XP_038852576.1"/>
    </source>
</evidence>
<feature type="region of interest" description="Disordered" evidence="1">
    <location>
        <begin position="511"/>
        <end position="560"/>
    </location>
</feature>
<dbReference type="GeneID" id="120050037"/>
<dbReference type="Pfam" id="PF00595">
    <property type="entry name" value="PDZ"/>
    <property type="match status" value="5"/>
</dbReference>
<protein>
    <submittedName>
        <fullName evidence="4">PDZ domain-containing protein 2</fullName>
    </submittedName>
</protein>
<feature type="compositionally biased region" description="Basic and acidic residues" evidence="1">
    <location>
        <begin position="1127"/>
        <end position="1136"/>
    </location>
</feature>
<feature type="region of interest" description="Disordered" evidence="1">
    <location>
        <begin position="862"/>
        <end position="884"/>
    </location>
</feature>
<feature type="compositionally biased region" description="Low complexity" evidence="1">
    <location>
        <begin position="457"/>
        <end position="469"/>
    </location>
</feature>
<feature type="domain" description="PDZ" evidence="2">
    <location>
        <begin position="1743"/>
        <end position="1828"/>
    </location>
</feature>
<evidence type="ECO:0000259" key="2">
    <source>
        <dbReference type="PROSITE" id="PS50106"/>
    </source>
</evidence>